<evidence type="ECO:0000313" key="1">
    <source>
        <dbReference type="EMBL" id="MDR6939346.1"/>
    </source>
</evidence>
<accession>A0ABU1T3A6</accession>
<protein>
    <submittedName>
        <fullName evidence="1">Uncharacterized protein</fullName>
    </submittedName>
</protein>
<dbReference type="EMBL" id="JAVDUJ010000001">
    <property type="protein sequence ID" value="MDR6939346.1"/>
    <property type="molecule type" value="Genomic_DNA"/>
</dbReference>
<keyword evidence="2" id="KW-1185">Reference proteome</keyword>
<name>A0ABU1T3A6_9ACTO</name>
<evidence type="ECO:0000313" key="2">
    <source>
        <dbReference type="Proteomes" id="UP001266099"/>
    </source>
</evidence>
<sequence length="202" mass="22704">MSGQKPRRPAQLQPEQVELIQGDADTAFSSELAHASAQAIVPLSSEHFLDVQTIERVKMLIAAEGVDALAETWVMLPADTLPGILWRGYLLREWVRRFTQEVQLRYAASEKYFSQQDAEKVKLVARPEKILAAWNEVFMGDYRKDFALVLRDSARFCDFLGSVVPAWIADEAHPLATSVTLRDTAMLRVAQEFQDAAGKIRA</sequence>
<dbReference type="RefSeq" id="WP_309955960.1">
    <property type="nucleotide sequence ID" value="NZ_JAVDUJ010000001.1"/>
</dbReference>
<comment type="caution">
    <text evidence="1">The sequence shown here is derived from an EMBL/GenBank/DDBJ whole genome shotgun (WGS) entry which is preliminary data.</text>
</comment>
<reference evidence="1 2" key="1">
    <citation type="submission" date="2023-07" db="EMBL/GenBank/DDBJ databases">
        <title>Sequencing the genomes of 1000 actinobacteria strains.</title>
        <authorList>
            <person name="Klenk H.-P."/>
        </authorList>
    </citation>
    <scope>NUCLEOTIDE SEQUENCE [LARGE SCALE GENOMIC DNA]</scope>
    <source>
        <strain evidence="1 2">DSM 15539</strain>
    </source>
</reference>
<dbReference type="Proteomes" id="UP001266099">
    <property type="component" value="Unassembled WGS sequence"/>
</dbReference>
<organism evidence="1 2">
    <name type="scientific">Arcanobacterium hippocoleae</name>
    <dbReference type="NCBI Taxonomy" id="149017"/>
    <lineage>
        <taxon>Bacteria</taxon>
        <taxon>Bacillati</taxon>
        <taxon>Actinomycetota</taxon>
        <taxon>Actinomycetes</taxon>
        <taxon>Actinomycetales</taxon>
        <taxon>Actinomycetaceae</taxon>
        <taxon>Arcanobacterium</taxon>
    </lineage>
</organism>
<proteinExistence type="predicted"/>
<gene>
    <name evidence="1" type="ORF">J2S36_000889</name>
</gene>